<sequence length="240" mass="25398">MNGIPLATVVGLLLALGGPLAFALLKSRNKQGPIDMAGQLGAMWGLCLALLAIVLFWELRPLSSLGIVWGNYGAWAAGTLIGVTMIIITILSIHLSLQRGQAAIPESSAAGVKRLTDLPLWGRYAIVITAGITEEILFRGYPIERLQQITGSVWLAALIPLVVFVLAHLGGWTIGHLAGVLFGGVLLTGLYLITRDLVACMIAHVLIDTTIIFLPALLRRYGNPPSAIRVSGPAGSDVPN</sequence>
<evidence type="ECO:0000313" key="4">
    <source>
        <dbReference type="Proteomes" id="UP001326110"/>
    </source>
</evidence>
<dbReference type="Pfam" id="PF02517">
    <property type="entry name" value="Rce1-like"/>
    <property type="match status" value="1"/>
</dbReference>
<dbReference type="RefSeq" id="WP_019924035.1">
    <property type="nucleotide sequence ID" value="NZ_CP140152.1"/>
</dbReference>
<reference evidence="3 4" key="1">
    <citation type="submission" date="2023-11" db="EMBL/GenBank/DDBJ databases">
        <title>MicrobeMod: A computational toolkit for identifying prokaryotic methylation and restriction-modification with nanopore sequencing.</title>
        <authorList>
            <person name="Crits-Christoph A."/>
            <person name="Kang S.C."/>
            <person name="Lee H."/>
            <person name="Ostrov N."/>
        </authorList>
    </citation>
    <scope>NUCLEOTIDE SEQUENCE [LARGE SCALE GENOMIC DNA]</scope>
    <source>
        <strain evidence="3 4">ATCC 25935</strain>
    </source>
</reference>
<dbReference type="PANTHER" id="PTHR36435:SF1">
    <property type="entry name" value="CAAX AMINO TERMINAL PROTEASE FAMILY PROTEIN"/>
    <property type="match status" value="1"/>
</dbReference>
<keyword evidence="3" id="KW-0378">Hydrolase</keyword>
<dbReference type="PANTHER" id="PTHR36435">
    <property type="entry name" value="SLR1288 PROTEIN"/>
    <property type="match status" value="1"/>
</dbReference>
<organism evidence="3 4">
    <name type="scientific">Duganella zoogloeoides</name>
    <dbReference type="NCBI Taxonomy" id="75659"/>
    <lineage>
        <taxon>Bacteria</taxon>
        <taxon>Pseudomonadati</taxon>
        <taxon>Pseudomonadota</taxon>
        <taxon>Betaproteobacteria</taxon>
        <taxon>Burkholderiales</taxon>
        <taxon>Oxalobacteraceae</taxon>
        <taxon>Telluria group</taxon>
        <taxon>Duganella</taxon>
    </lineage>
</organism>
<protein>
    <submittedName>
        <fullName evidence="3">CPBP family intramembrane glutamic endopeptidase</fullName>
        <ecNumber evidence="3">3.4.-.-</ecNumber>
    </submittedName>
</protein>
<feature type="transmembrane region" description="Helical" evidence="1">
    <location>
        <begin position="173"/>
        <end position="193"/>
    </location>
</feature>
<dbReference type="GO" id="GO:0016787">
    <property type="term" value="F:hydrolase activity"/>
    <property type="evidence" value="ECO:0007669"/>
    <property type="project" value="UniProtKB-KW"/>
</dbReference>
<dbReference type="EMBL" id="CP140152">
    <property type="protein sequence ID" value="WQH04464.1"/>
    <property type="molecule type" value="Genomic_DNA"/>
</dbReference>
<keyword evidence="1" id="KW-0472">Membrane</keyword>
<feature type="transmembrane region" description="Helical" evidence="1">
    <location>
        <begin position="6"/>
        <end position="25"/>
    </location>
</feature>
<keyword evidence="1" id="KW-0812">Transmembrane</keyword>
<evidence type="ECO:0000256" key="1">
    <source>
        <dbReference type="SAM" id="Phobius"/>
    </source>
</evidence>
<accession>A0ABZ0XXU4</accession>
<feature type="transmembrane region" description="Helical" evidence="1">
    <location>
        <begin position="72"/>
        <end position="93"/>
    </location>
</feature>
<gene>
    <name evidence="3" type="ORF">SR858_26085</name>
</gene>
<dbReference type="InterPro" id="IPR003675">
    <property type="entry name" value="Rce1/LyrA-like_dom"/>
</dbReference>
<proteinExistence type="predicted"/>
<keyword evidence="4" id="KW-1185">Reference proteome</keyword>
<feature type="transmembrane region" description="Helical" evidence="1">
    <location>
        <begin position="149"/>
        <end position="167"/>
    </location>
</feature>
<feature type="transmembrane region" description="Helical" evidence="1">
    <location>
        <begin position="37"/>
        <end position="57"/>
    </location>
</feature>
<dbReference type="InterPro" id="IPR052710">
    <property type="entry name" value="CAAX_protease"/>
</dbReference>
<evidence type="ECO:0000313" key="3">
    <source>
        <dbReference type="EMBL" id="WQH04464.1"/>
    </source>
</evidence>
<feature type="domain" description="CAAX prenyl protease 2/Lysostaphin resistance protein A-like" evidence="2">
    <location>
        <begin position="119"/>
        <end position="209"/>
    </location>
</feature>
<name>A0ABZ0XXU4_9BURK</name>
<dbReference type="Proteomes" id="UP001326110">
    <property type="component" value="Chromosome"/>
</dbReference>
<evidence type="ECO:0000259" key="2">
    <source>
        <dbReference type="Pfam" id="PF02517"/>
    </source>
</evidence>
<dbReference type="EC" id="3.4.-.-" evidence="3"/>
<keyword evidence="1" id="KW-1133">Transmembrane helix</keyword>